<feature type="transmembrane region" description="Helical" evidence="1">
    <location>
        <begin position="261"/>
        <end position="278"/>
    </location>
</feature>
<keyword evidence="1" id="KW-0812">Transmembrane</keyword>
<evidence type="ECO:0000259" key="2">
    <source>
        <dbReference type="Pfam" id="PF00892"/>
    </source>
</evidence>
<keyword evidence="1" id="KW-1133">Transmembrane helix</keyword>
<keyword evidence="4" id="KW-1185">Reference proteome</keyword>
<feature type="transmembrane region" description="Helical" evidence="1">
    <location>
        <begin position="179"/>
        <end position="199"/>
    </location>
</feature>
<evidence type="ECO:0000256" key="1">
    <source>
        <dbReference type="SAM" id="Phobius"/>
    </source>
</evidence>
<dbReference type="SUPFAM" id="SSF103481">
    <property type="entry name" value="Multidrug resistance efflux transporter EmrE"/>
    <property type="match status" value="2"/>
</dbReference>
<reference evidence="4" key="1">
    <citation type="journal article" date="2019" name="Int. J. Syst. Evol. Microbiol.">
        <title>The Global Catalogue of Microorganisms (GCM) 10K type strain sequencing project: providing services to taxonomists for standard genome sequencing and annotation.</title>
        <authorList>
            <consortium name="The Broad Institute Genomics Platform"/>
            <consortium name="The Broad Institute Genome Sequencing Center for Infectious Disease"/>
            <person name="Wu L."/>
            <person name="Ma J."/>
        </authorList>
    </citation>
    <scope>NUCLEOTIDE SEQUENCE [LARGE SCALE GENOMIC DNA]</scope>
    <source>
        <strain evidence="4">KCTC 22558</strain>
    </source>
</reference>
<sequence>MPASRRAVAMMLLAVATFSLMDAGLKQLSTHYPAFQVAALRGAASLPFVLVWALSTGGVRPLLRVRWPLHLLRGAMGVAMMASFVYALRTLPLSTAYSIFFVAPLLVTALSVPILGERVGPRRWTAIAIGLIGTLVLLRPTGEGLVSIASLAVLLAAVMYAVSAISVRVLARTDSTQSMMVWLMALMAIGAGLLAWPGWTPVAGADLWLILGIGVAGGIGQYAVTEAFRVGEASLIAPLEYTALVWGVLLDLTLWGVLPDGVTWVGAAIIVASGLYLLRRERVQAERAPDVVTPP</sequence>
<keyword evidence="1" id="KW-0472">Membrane</keyword>
<feature type="transmembrane region" description="Helical" evidence="1">
    <location>
        <begin position="39"/>
        <end position="59"/>
    </location>
</feature>
<feature type="domain" description="EamA" evidence="2">
    <location>
        <begin position="7"/>
        <end position="138"/>
    </location>
</feature>
<feature type="transmembrane region" description="Helical" evidence="1">
    <location>
        <begin position="205"/>
        <end position="224"/>
    </location>
</feature>
<dbReference type="Proteomes" id="UP000643403">
    <property type="component" value="Unassembled WGS sequence"/>
</dbReference>
<accession>A0ABQ3C1B0</accession>
<evidence type="ECO:0000313" key="3">
    <source>
        <dbReference type="EMBL" id="GGZ64480.1"/>
    </source>
</evidence>
<dbReference type="EMBL" id="BMXY01000002">
    <property type="protein sequence ID" value="GGZ64480.1"/>
    <property type="molecule type" value="Genomic_DNA"/>
</dbReference>
<feature type="transmembrane region" description="Helical" evidence="1">
    <location>
        <begin position="94"/>
        <end position="112"/>
    </location>
</feature>
<gene>
    <name evidence="3" type="ORF">GCM10008101_17680</name>
</gene>
<name>A0ABQ3C1B0_9GAMM</name>
<dbReference type="Pfam" id="PF00892">
    <property type="entry name" value="EamA"/>
    <property type="match status" value="2"/>
</dbReference>
<feature type="domain" description="EamA" evidence="2">
    <location>
        <begin position="149"/>
        <end position="273"/>
    </location>
</feature>
<evidence type="ECO:0000313" key="4">
    <source>
        <dbReference type="Proteomes" id="UP000643403"/>
    </source>
</evidence>
<dbReference type="RefSeq" id="WP_189449086.1">
    <property type="nucleotide sequence ID" value="NZ_BMXY01000002.1"/>
</dbReference>
<dbReference type="PANTHER" id="PTHR22911:SF103">
    <property type="entry name" value="BLR2811 PROTEIN"/>
    <property type="match status" value="1"/>
</dbReference>
<organism evidence="3 4">
    <name type="scientific">Cognatilysobacter xinjiangensis</name>
    <dbReference type="NCBI Taxonomy" id="546892"/>
    <lineage>
        <taxon>Bacteria</taxon>
        <taxon>Pseudomonadati</taxon>
        <taxon>Pseudomonadota</taxon>
        <taxon>Gammaproteobacteria</taxon>
        <taxon>Lysobacterales</taxon>
        <taxon>Lysobacteraceae</taxon>
        <taxon>Cognatilysobacter</taxon>
    </lineage>
</organism>
<feature type="transmembrane region" description="Helical" evidence="1">
    <location>
        <begin position="71"/>
        <end position="88"/>
    </location>
</feature>
<dbReference type="InterPro" id="IPR000620">
    <property type="entry name" value="EamA_dom"/>
</dbReference>
<feature type="transmembrane region" description="Helical" evidence="1">
    <location>
        <begin position="124"/>
        <end position="142"/>
    </location>
</feature>
<feature type="transmembrane region" description="Helical" evidence="1">
    <location>
        <begin position="148"/>
        <end position="167"/>
    </location>
</feature>
<dbReference type="InterPro" id="IPR037185">
    <property type="entry name" value="EmrE-like"/>
</dbReference>
<feature type="transmembrane region" description="Helical" evidence="1">
    <location>
        <begin position="236"/>
        <end position="255"/>
    </location>
</feature>
<protein>
    <submittedName>
        <fullName evidence="3">Membrane protein</fullName>
    </submittedName>
</protein>
<dbReference type="Gene3D" id="1.10.3730.20">
    <property type="match status" value="1"/>
</dbReference>
<comment type="caution">
    <text evidence="3">The sequence shown here is derived from an EMBL/GenBank/DDBJ whole genome shotgun (WGS) entry which is preliminary data.</text>
</comment>
<dbReference type="PANTHER" id="PTHR22911">
    <property type="entry name" value="ACYL-MALONYL CONDENSING ENZYME-RELATED"/>
    <property type="match status" value="1"/>
</dbReference>
<proteinExistence type="predicted"/>